<dbReference type="Pfam" id="PF10400">
    <property type="entry name" value="Vir_act_alpha_C"/>
    <property type="match status" value="1"/>
</dbReference>
<dbReference type="PANTHER" id="PTHR43252:SF6">
    <property type="entry name" value="NEGATIVE TRANSCRIPTION REGULATOR PADR"/>
    <property type="match status" value="1"/>
</dbReference>
<name>A0A9D8KCS8_9DELT</name>
<organism evidence="3 4">
    <name type="scientific">Candidatus Zymogenus saltonus</name>
    <dbReference type="NCBI Taxonomy" id="2844893"/>
    <lineage>
        <taxon>Bacteria</taxon>
        <taxon>Deltaproteobacteria</taxon>
        <taxon>Candidatus Zymogenia</taxon>
        <taxon>Candidatus Zymogeniales</taxon>
        <taxon>Candidatus Zymogenaceae</taxon>
        <taxon>Candidatus Zymogenus</taxon>
    </lineage>
</organism>
<dbReference type="PANTHER" id="PTHR43252">
    <property type="entry name" value="TRANSCRIPTIONAL REGULATOR YQJI"/>
    <property type="match status" value="1"/>
</dbReference>
<dbReference type="InterPro" id="IPR005149">
    <property type="entry name" value="Tscrpt_reg_PadR_N"/>
</dbReference>
<protein>
    <submittedName>
        <fullName evidence="3">Helix-turn-helix transcriptional regulator</fullName>
    </submittedName>
</protein>
<proteinExistence type="predicted"/>
<accession>A0A9D8KCS8</accession>
<dbReference type="Pfam" id="PF03551">
    <property type="entry name" value="PadR"/>
    <property type="match status" value="1"/>
</dbReference>
<reference evidence="3" key="1">
    <citation type="journal article" date="2021" name="Environ. Microbiol.">
        <title>Genomic characterization of three novel Desulfobacterota classes expand the metabolic and phylogenetic diversity of the phylum.</title>
        <authorList>
            <person name="Murphy C.L."/>
            <person name="Biggerstaff J."/>
            <person name="Eichhorn A."/>
            <person name="Ewing E."/>
            <person name="Shahan R."/>
            <person name="Soriano D."/>
            <person name="Stewart S."/>
            <person name="VanMol K."/>
            <person name="Walker R."/>
            <person name="Walters P."/>
            <person name="Elshahed M.S."/>
            <person name="Youssef N.H."/>
        </authorList>
    </citation>
    <scope>NUCLEOTIDE SEQUENCE</scope>
    <source>
        <strain evidence="3">Zod_Metabat.24</strain>
    </source>
</reference>
<evidence type="ECO:0000313" key="4">
    <source>
        <dbReference type="Proteomes" id="UP000809273"/>
    </source>
</evidence>
<dbReference type="Gene3D" id="1.10.10.10">
    <property type="entry name" value="Winged helix-like DNA-binding domain superfamily/Winged helix DNA-binding domain"/>
    <property type="match status" value="1"/>
</dbReference>
<reference evidence="3" key="2">
    <citation type="submission" date="2021-01" db="EMBL/GenBank/DDBJ databases">
        <authorList>
            <person name="Hahn C.R."/>
            <person name="Youssef N.H."/>
            <person name="Elshahed M."/>
        </authorList>
    </citation>
    <scope>NUCLEOTIDE SEQUENCE</scope>
    <source>
        <strain evidence="3">Zod_Metabat.24</strain>
    </source>
</reference>
<sequence length="186" mass="22059">MSIKYAILGLLHYKDMHGYRIKAHIERNFGNMWSINYGQIYPNLKKMEEEGLVTKKDIPQEGAPDRKLYALTKEGREAFTEWLFSPPERGMLIRDQFLLRFIFFGFGDKKASLGLIDEQIENYKIQYEERKKNVVRWEDYDIYVRLVAELGLNFNEMVLDWLYHARREIKKSIEDDLAKAAGQLGR</sequence>
<dbReference type="InterPro" id="IPR036390">
    <property type="entry name" value="WH_DNA-bd_sf"/>
</dbReference>
<gene>
    <name evidence="3" type="ORF">JW984_06095</name>
</gene>
<feature type="domain" description="Transcription regulator PadR N-terminal" evidence="1">
    <location>
        <begin position="7"/>
        <end position="80"/>
    </location>
</feature>
<dbReference type="SUPFAM" id="SSF46785">
    <property type="entry name" value="Winged helix' DNA-binding domain"/>
    <property type="match status" value="1"/>
</dbReference>
<dbReference type="AlphaFoldDB" id="A0A9D8KCS8"/>
<evidence type="ECO:0000259" key="1">
    <source>
        <dbReference type="Pfam" id="PF03551"/>
    </source>
</evidence>
<dbReference type="InterPro" id="IPR018309">
    <property type="entry name" value="Tscrpt_reg_PadR_C"/>
</dbReference>
<dbReference type="InterPro" id="IPR036388">
    <property type="entry name" value="WH-like_DNA-bd_sf"/>
</dbReference>
<dbReference type="EMBL" id="JAFGIX010000027">
    <property type="protein sequence ID" value="MBN1572755.1"/>
    <property type="molecule type" value="Genomic_DNA"/>
</dbReference>
<feature type="domain" description="Transcription regulator PadR C-terminal" evidence="2">
    <location>
        <begin position="93"/>
        <end position="169"/>
    </location>
</feature>
<evidence type="ECO:0000313" key="3">
    <source>
        <dbReference type="EMBL" id="MBN1572755.1"/>
    </source>
</evidence>
<dbReference type="Proteomes" id="UP000809273">
    <property type="component" value="Unassembled WGS sequence"/>
</dbReference>
<evidence type="ECO:0000259" key="2">
    <source>
        <dbReference type="Pfam" id="PF10400"/>
    </source>
</evidence>
<comment type="caution">
    <text evidence="3">The sequence shown here is derived from an EMBL/GenBank/DDBJ whole genome shotgun (WGS) entry which is preliminary data.</text>
</comment>